<protein>
    <submittedName>
        <fullName evidence="2">Endonuclease/exonuclease/phosphatase family protein</fullName>
    </submittedName>
    <submittedName>
        <fullName evidence="3">Por secretion system C-terminal sorting domain-containing protein</fullName>
    </submittedName>
</protein>
<proteinExistence type="predicted"/>
<dbReference type="Gene3D" id="3.60.10.10">
    <property type="entry name" value="Endonuclease/exonuclease/phosphatase"/>
    <property type="match status" value="1"/>
</dbReference>
<dbReference type="Proteomes" id="UP000037716">
    <property type="component" value="Unassembled WGS sequence"/>
</dbReference>
<keyword evidence="1" id="KW-0732">Signal</keyword>
<feature type="signal peptide" evidence="1">
    <location>
        <begin position="1"/>
        <end position="20"/>
    </location>
</feature>
<reference evidence="3 5" key="2">
    <citation type="submission" date="2016-10" db="EMBL/GenBank/DDBJ databases">
        <authorList>
            <person name="Varghese N."/>
            <person name="Submissions S."/>
        </authorList>
    </citation>
    <scope>NUCLEOTIDE SEQUENCE [LARGE SCALE GENOMIC DNA]</scope>
    <source>
        <strain evidence="3 5">DSW-5</strain>
    </source>
</reference>
<dbReference type="InterPro" id="IPR036691">
    <property type="entry name" value="Endo/exonu/phosph_ase_sf"/>
</dbReference>
<keyword evidence="2" id="KW-0540">Nuclease</keyword>
<dbReference type="SUPFAM" id="SSF56219">
    <property type="entry name" value="DNase I-like"/>
    <property type="match status" value="1"/>
</dbReference>
<sequence>MFLKKHFFVLFVLCATLTNAQTNIKAMFYNTLNYNSDSQSQERTPYLKTILDEIQPDIFMICELKNEVASDFMFDNAILPFNTNFKKAEFKPSESPATSLLQMVYYNSNKLELEYNEVIPTGIRDINHYTFIVKSENSTDEITRIEVFVTHLKASRGNENMQKRLASVENFTRELDRLPEDSFVLFAGDFNFYTSNEPGFQKIIDENNSIKLIDPIDRLCPAFPENGVDYFNENNYDSTYFWNNESFADVHSQSARNGQVNGDGSGGGMDDRFDFIMMSKNFTTSTTLSYKNDTYKTVGNNSNCYNSYVSNTTCTGEFSQELRNALYFFSDHLPITMDFEFKTNVLSTNKEDKIKFITSNITKNSIEINLPEKTDKIFIYNQLGQRIFNLKNVNSKTLKINTETFTKGVYYIKVNNYRVQKFIKI</sequence>
<comment type="caution">
    <text evidence="2">The sequence shown here is derived from an EMBL/GenBank/DDBJ whole genome shotgun (WGS) entry which is preliminary data.</text>
</comment>
<dbReference type="OrthoDB" id="1122807at2"/>
<name>A0A0M9CDM9_9FLAO</name>
<dbReference type="EMBL" id="LGBR01000001">
    <property type="protein sequence ID" value="KOY50511.1"/>
    <property type="molecule type" value="Genomic_DNA"/>
</dbReference>
<dbReference type="AlphaFoldDB" id="A0A0M9CDM9"/>
<dbReference type="EMBL" id="FNUE01000002">
    <property type="protein sequence ID" value="SEE60004.1"/>
    <property type="molecule type" value="Genomic_DNA"/>
</dbReference>
<accession>A0A0M9CDM9</accession>
<evidence type="ECO:0000313" key="3">
    <source>
        <dbReference type="EMBL" id="SEE60004.1"/>
    </source>
</evidence>
<keyword evidence="2" id="KW-0378">Hydrolase</keyword>
<reference evidence="2 4" key="1">
    <citation type="submission" date="2015-07" db="EMBL/GenBank/DDBJ databases">
        <title>Genome of Polaribacter dokdonenesis DSW-5, isolated from seawater off Dokdo in Korea.</title>
        <authorList>
            <person name="Yoon K."/>
            <person name="Song J.Y."/>
            <person name="Kim J.F."/>
        </authorList>
    </citation>
    <scope>NUCLEOTIDE SEQUENCE [LARGE SCALE GENOMIC DNA]</scope>
    <source>
        <strain evidence="2 4">DSW-5</strain>
    </source>
</reference>
<keyword evidence="5" id="KW-1185">Reference proteome</keyword>
<keyword evidence="2" id="KW-0269">Exonuclease</keyword>
<dbReference type="PATRIC" id="fig|1300348.6.peg.72"/>
<evidence type="ECO:0000313" key="4">
    <source>
        <dbReference type="Proteomes" id="UP000037716"/>
    </source>
</evidence>
<dbReference type="GO" id="GO:0004527">
    <property type="term" value="F:exonuclease activity"/>
    <property type="evidence" value="ECO:0007669"/>
    <property type="project" value="UniProtKB-KW"/>
</dbReference>
<dbReference type="RefSeq" id="WP_053972796.1">
    <property type="nucleotide sequence ID" value="NZ_FNUE01000002.1"/>
</dbReference>
<dbReference type="STRING" id="1300348.I602_71"/>
<keyword evidence="2" id="KW-0255">Endonuclease</keyword>
<dbReference type="Proteomes" id="UP000183071">
    <property type="component" value="Unassembled WGS sequence"/>
</dbReference>
<feature type="chain" id="PRO_5005833295" evidence="1">
    <location>
        <begin position="21"/>
        <end position="425"/>
    </location>
</feature>
<dbReference type="GO" id="GO:0004519">
    <property type="term" value="F:endonuclease activity"/>
    <property type="evidence" value="ECO:0007669"/>
    <property type="project" value="UniProtKB-KW"/>
</dbReference>
<organism evidence="2 4">
    <name type="scientific">Polaribacter dokdonensis DSW-5</name>
    <dbReference type="NCBI Taxonomy" id="1300348"/>
    <lineage>
        <taxon>Bacteria</taxon>
        <taxon>Pseudomonadati</taxon>
        <taxon>Bacteroidota</taxon>
        <taxon>Flavobacteriia</taxon>
        <taxon>Flavobacteriales</taxon>
        <taxon>Flavobacteriaceae</taxon>
    </lineage>
</organism>
<evidence type="ECO:0000313" key="5">
    <source>
        <dbReference type="Proteomes" id="UP000183071"/>
    </source>
</evidence>
<evidence type="ECO:0000313" key="2">
    <source>
        <dbReference type="EMBL" id="KOY50511.1"/>
    </source>
</evidence>
<evidence type="ECO:0000256" key="1">
    <source>
        <dbReference type="SAM" id="SignalP"/>
    </source>
</evidence>
<gene>
    <name evidence="2" type="ORF">I602_71</name>
    <name evidence="3" type="ORF">SAMN05444353_2635</name>
</gene>